<evidence type="ECO:0000313" key="1">
    <source>
        <dbReference type="EMBL" id="KSV17230.1"/>
    </source>
</evidence>
<comment type="caution">
    <text evidence="1">The sequence shown here is derived from an EMBL/GenBank/DDBJ whole genome shotgun (WGS) entry which is preliminary data.</text>
</comment>
<dbReference type="Proteomes" id="UP000053577">
    <property type="component" value="Unassembled WGS sequence"/>
</dbReference>
<protein>
    <submittedName>
        <fullName evidence="1">Uncharacterized protein</fullName>
    </submittedName>
</protein>
<proteinExistence type="predicted"/>
<reference evidence="1 2" key="1">
    <citation type="journal article" date="2015" name="Sci. Rep.">
        <title>A comparative genomics and reductive dehalogenase gene transcription study of two chloroethene-respiring bacteria, Dehalococcoides mccartyi strains MB and 11a.</title>
        <authorList>
            <person name="Low A."/>
            <person name="Shen Z."/>
            <person name="Cheng D."/>
            <person name="Rogers M.J."/>
            <person name="Lee P.K."/>
            <person name="He J."/>
        </authorList>
    </citation>
    <scope>NUCLEOTIDE SEQUENCE [LARGE SCALE GENOMIC DNA]</scope>
    <source>
        <strain evidence="1 2">MB</strain>
    </source>
</reference>
<dbReference type="EMBL" id="JGYD01000025">
    <property type="protein sequence ID" value="KSV17230.1"/>
    <property type="molecule type" value="Genomic_DNA"/>
</dbReference>
<name>A0A0V8M0D2_9CHLR</name>
<organism evidence="1 2">
    <name type="scientific">Dehalococcoides mccartyi</name>
    <dbReference type="NCBI Taxonomy" id="61435"/>
    <lineage>
        <taxon>Bacteria</taxon>
        <taxon>Bacillati</taxon>
        <taxon>Chloroflexota</taxon>
        <taxon>Dehalococcoidia</taxon>
        <taxon>Dehalococcoidales</taxon>
        <taxon>Dehalococcoidaceae</taxon>
        <taxon>Dehalococcoides</taxon>
    </lineage>
</organism>
<sequence>MVSGKVPSINISLEAISAFISRAKGETAINKIDNQINELVGALTDPIIVYPGGWGDTLPEWLKNAITLERLIENMKANKGEQSTGTDAEACAYLNTASLAMPIDSDWSQIYLYVAGKTYTRWRKSEIPKDIRVDSLTDHQIASLNRLKEWLYYRRTTARQKVKKAENLQQKEVEAAKRKAEQPALFEF</sequence>
<dbReference type="RefSeq" id="WP_238581996.1">
    <property type="nucleotide sequence ID" value="NZ_JGYD01000025.1"/>
</dbReference>
<gene>
    <name evidence="1" type="ORF">DA01_07400</name>
</gene>
<evidence type="ECO:0000313" key="2">
    <source>
        <dbReference type="Proteomes" id="UP000053577"/>
    </source>
</evidence>
<accession>A0A0V8M0D2</accession>
<dbReference type="PATRIC" id="fig|61435.5.peg.1454"/>
<dbReference type="AlphaFoldDB" id="A0A0V8M0D2"/>